<feature type="region of interest" description="Disordered" evidence="1">
    <location>
        <begin position="25"/>
        <end position="60"/>
    </location>
</feature>
<organism evidence="2 3">
    <name type="scientific">Caulobacter vibrioides</name>
    <name type="common">Caulobacter crescentus</name>
    <dbReference type="NCBI Taxonomy" id="155892"/>
    <lineage>
        <taxon>Bacteria</taxon>
        <taxon>Pseudomonadati</taxon>
        <taxon>Pseudomonadota</taxon>
        <taxon>Alphaproteobacteria</taxon>
        <taxon>Caulobacterales</taxon>
        <taxon>Caulobacteraceae</taxon>
        <taxon>Caulobacter</taxon>
    </lineage>
</organism>
<sequence>MRIGTTAPSTWVALRMAQQTLVQAASHASQPTAKPVTAPDRIERGPAPRSLMAGRLDIRA</sequence>
<gene>
    <name evidence="2" type="ORF">B7Z12_04935</name>
</gene>
<evidence type="ECO:0000256" key="1">
    <source>
        <dbReference type="SAM" id="MobiDB-lite"/>
    </source>
</evidence>
<evidence type="ECO:0000313" key="2">
    <source>
        <dbReference type="EMBL" id="OYX04983.1"/>
    </source>
</evidence>
<protein>
    <submittedName>
        <fullName evidence="2">Uncharacterized protein</fullName>
    </submittedName>
</protein>
<dbReference type="Proteomes" id="UP000215616">
    <property type="component" value="Unassembled WGS sequence"/>
</dbReference>
<comment type="caution">
    <text evidence="2">The sequence shown here is derived from an EMBL/GenBank/DDBJ whole genome shotgun (WGS) entry which is preliminary data.</text>
</comment>
<name>A0A258DCI4_CAUVI</name>
<reference evidence="2 3" key="1">
    <citation type="submission" date="2017-03" db="EMBL/GenBank/DDBJ databases">
        <title>Lifting the veil on microbial sulfur biogeochemistry in mining wastewaters.</title>
        <authorList>
            <person name="Kantor R.S."/>
            <person name="Colenbrander Nelson T."/>
            <person name="Marshall S."/>
            <person name="Bennett D."/>
            <person name="Apte S."/>
            <person name="Camacho D."/>
            <person name="Thomas B.C."/>
            <person name="Warren L.A."/>
            <person name="Banfield J.F."/>
        </authorList>
    </citation>
    <scope>NUCLEOTIDE SEQUENCE [LARGE SCALE GENOMIC DNA]</scope>
    <source>
        <strain evidence="2">32-67-7</strain>
    </source>
</reference>
<dbReference type="EMBL" id="NCDQ01000051">
    <property type="protein sequence ID" value="OYX04983.1"/>
    <property type="molecule type" value="Genomic_DNA"/>
</dbReference>
<proteinExistence type="predicted"/>
<dbReference type="AlphaFoldDB" id="A0A258DCI4"/>
<accession>A0A258DCI4</accession>
<evidence type="ECO:0000313" key="3">
    <source>
        <dbReference type="Proteomes" id="UP000215616"/>
    </source>
</evidence>